<dbReference type="GO" id="GO:0005789">
    <property type="term" value="C:endoplasmic reticulum membrane"/>
    <property type="evidence" value="ECO:0007669"/>
    <property type="project" value="UniProtKB-SubCell"/>
</dbReference>
<dbReference type="InterPro" id="IPR017972">
    <property type="entry name" value="Cyt_P450_CS"/>
</dbReference>
<accession>A0A6P4HTW7</accession>
<dbReference type="PRINTS" id="PR00463">
    <property type="entry name" value="EP450I"/>
</dbReference>
<evidence type="ECO:0000256" key="11">
    <source>
        <dbReference type="ARBA" id="ARBA00023033"/>
    </source>
</evidence>
<evidence type="ECO:0000256" key="12">
    <source>
        <dbReference type="ARBA" id="ARBA00023136"/>
    </source>
</evidence>
<dbReference type="InterPro" id="IPR002401">
    <property type="entry name" value="Cyt_P450_E_grp-I"/>
</dbReference>
<keyword evidence="10 13" id="KW-0408">Iron</keyword>
<keyword evidence="15" id="KW-1185">Reference proteome</keyword>
<gene>
    <name evidence="16" type="primary">LOC108072451</name>
</gene>
<dbReference type="GO" id="GO:0016705">
    <property type="term" value="F:oxidoreductase activity, acting on paired donors, with incorporation or reduction of molecular oxygen"/>
    <property type="evidence" value="ECO:0007669"/>
    <property type="project" value="InterPro"/>
</dbReference>
<name>A0A6P4HTW7_DROKI</name>
<dbReference type="InterPro" id="IPR036396">
    <property type="entry name" value="Cyt_P450_sf"/>
</dbReference>
<dbReference type="GO" id="GO:0005506">
    <property type="term" value="F:iron ion binding"/>
    <property type="evidence" value="ECO:0007669"/>
    <property type="project" value="InterPro"/>
</dbReference>
<dbReference type="InterPro" id="IPR001128">
    <property type="entry name" value="Cyt_P450"/>
</dbReference>
<reference evidence="15" key="1">
    <citation type="submission" date="2025-05" db="UniProtKB">
        <authorList>
            <consortium name="RefSeq"/>
        </authorList>
    </citation>
    <scope>NUCLEOTIDE SEQUENCE [LARGE SCALE GENOMIC DNA]</scope>
    <source>
        <strain evidence="15">14028-0561.14</strain>
    </source>
</reference>
<evidence type="ECO:0000313" key="15">
    <source>
        <dbReference type="Proteomes" id="UP001652661"/>
    </source>
</evidence>
<evidence type="ECO:0000256" key="13">
    <source>
        <dbReference type="PIRSR" id="PIRSR602401-1"/>
    </source>
</evidence>
<keyword evidence="12" id="KW-0472">Membrane</keyword>
<dbReference type="InterPro" id="IPR050476">
    <property type="entry name" value="Insect_CytP450_Detox"/>
</dbReference>
<evidence type="ECO:0000256" key="14">
    <source>
        <dbReference type="RuleBase" id="RU000461"/>
    </source>
</evidence>
<dbReference type="Gene3D" id="1.10.630.10">
    <property type="entry name" value="Cytochrome P450"/>
    <property type="match status" value="1"/>
</dbReference>
<keyword evidence="5 13" id="KW-0349">Heme</keyword>
<dbReference type="PROSITE" id="PS00086">
    <property type="entry name" value="CYTOCHROME_P450"/>
    <property type="match status" value="1"/>
</dbReference>
<dbReference type="Pfam" id="PF00067">
    <property type="entry name" value="p450"/>
    <property type="match status" value="1"/>
</dbReference>
<proteinExistence type="inferred from homology"/>
<evidence type="ECO:0000256" key="5">
    <source>
        <dbReference type="ARBA" id="ARBA00022617"/>
    </source>
</evidence>
<comment type="cofactor">
    <cofactor evidence="1 13">
        <name>heme</name>
        <dbReference type="ChEBI" id="CHEBI:30413"/>
    </cofactor>
</comment>
<keyword evidence="11 14" id="KW-0503">Monooxygenase</keyword>
<evidence type="ECO:0000256" key="4">
    <source>
        <dbReference type="ARBA" id="ARBA00010617"/>
    </source>
</evidence>
<organism evidence="15 16">
    <name type="scientific">Drosophila kikkawai</name>
    <name type="common">Fruit fly</name>
    <dbReference type="NCBI Taxonomy" id="30033"/>
    <lineage>
        <taxon>Eukaryota</taxon>
        <taxon>Metazoa</taxon>
        <taxon>Ecdysozoa</taxon>
        <taxon>Arthropoda</taxon>
        <taxon>Hexapoda</taxon>
        <taxon>Insecta</taxon>
        <taxon>Pterygota</taxon>
        <taxon>Neoptera</taxon>
        <taxon>Endopterygota</taxon>
        <taxon>Diptera</taxon>
        <taxon>Brachycera</taxon>
        <taxon>Muscomorpha</taxon>
        <taxon>Ephydroidea</taxon>
        <taxon>Drosophilidae</taxon>
        <taxon>Drosophila</taxon>
        <taxon>Sophophora</taxon>
    </lineage>
</organism>
<evidence type="ECO:0000256" key="6">
    <source>
        <dbReference type="ARBA" id="ARBA00022723"/>
    </source>
</evidence>
<dbReference type="OrthoDB" id="2789670at2759"/>
<evidence type="ECO:0000313" key="16">
    <source>
        <dbReference type="RefSeq" id="XP_017019070.1"/>
    </source>
</evidence>
<dbReference type="FunFam" id="1.10.630.10:FF:000042">
    <property type="entry name" value="Cytochrome P450"/>
    <property type="match status" value="1"/>
</dbReference>
<evidence type="ECO:0000256" key="10">
    <source>
        <dbReference type="ARBA" id="ARBA00023004"/>
    </source>
</evidence>
<dbReference type="GO" id="GO:0004497">
    <property type="term" value="F:monooxygenase activity"/>
    <property type="evidence" value="ECO:0007669"/>
    <property type="project" value="UniProtKB-KW"/>
</dbReference>
<dbReference type="PRINTS" id="PR00385">
    <property type="entry name" value="P450"/>
</dbReference>
<dbReference type="CDD" id="cd11056">
    <property type="entry name" value="CYP6-like"/>
    <property type="match status" value="1"/>
</dbReference>
<keyword evidence="6 13" id="KW-0479">Metal-binding</keyword>
<feature type="binding site" description="axial binding residue" evidence="13">
    <location>
        <position position="446"/>
    </location>
    <ligand>
        <name>heme</name>
        <dbReference type="ChEBI" id="CHEBI:30413"/>
    </ligand>
    <ligandPart>
        <name>Fe</name>
        <dbReference type="ChEBI" id="CHEBI:18248"/>
    </ligandPart>
</feature>
<dbReference type="PANTHER" id="PTHR24292">
    <property type="entry name" value="CYTOCHROME P450"/>
    <property type="match status" value="1"/>
</dbReference>
<dbReference type="Proteomes" id="UP001652661">
    <property type="component" value="Chromosome 2R"/>
</dbReference>
<keyword evidence="8" id="KW-0492">Microsome</keyword>
<dbReference type="SUPFAM" id="SSF48264">
    <property type="entry name" value="Cytochrome P450"/>
    <property type="match status" value="1"/>
</dbReference>
<protein>
    <submittedName>
        <fullName evidence="16">Probable cytochrome P450 6a20 isoform X2</fullName>
    </submittedName>
</protein>
<reference evidence="16" key="2">
    <citation type="submission" date="2025-08" db="UniProtKB">
        <authorList>
            <consortium name="RefSeq"/>
        </authorList>
    </citation>
    <scope>IDENTIFICATION</scope>
    <source>
        <strain evidence="16">14028-0561.14</strain>
        <tissue evidence="16">Whole fly</tissue>
    </source>
</reference>
<keyword evidence="9 14" id="KW-0560">Oxidoreductase</keyword>
<dbReference type="GO" id="GO:0020037">
    <property type="term" value="F:heme binding"/>
    <property type="evidence" value="ECO:0007669"/>
    <property type="project" value="InterPro"/>
</dbReference>
<evidence type="ECO:0000256" key="8">
    <source>
        <dbReference type="ARBA" id="ARBA00022848"/>
    </source>
</evidence>
<keyword evidence="7" id="KW-0256">Endoplasmic reticulum</keyword>
<evidence type="ECO:0000256" key="1">
    <source>
        <dbReference type="ARBA" id="ARBA00001971"/>
    </source>
</evidence>
<dbReference type="RefSeq" id="XP_017019070.1">
    <property type="nucleotide sequence ID" value="XM_017163581.2"/>
</dbReference>
<comment type="similarity">
    <text evidence="4 14">Belongs to the cytochrome P450 family.</text>
</comment>
<evidence type="ECO:0000256" key="9">
    <source>
        <dbReference type="ARBA" id="ARBA00023002"/>
    </source>
</evidence>
<dbReference type="PANTHER" id="PTHR24292:SF100">
    <property type="entry name" value="CYTOCHROME P450 6A16, ISOFORM B-RELATED"/>
    <property type="match status" value="1"/>
</dbReference>
<evidence type="ECO:0000256" key="7">
    <source>
        <dbReference type="ARBA" id="ARBA00022824"/>
    </source>
</evidence>
<comment type="subcellular location">
    <subcellularLocation>
        <location evidence="3">Endoplasmic reticulum membrane</location>
        <topology evidence="3">Peripheral membrane protein</topology>
    </subcellularLocation>
    <subcellularLocation>
        <location evidence="2">Microsome membrane</location>
        <topology evidence="2">Peripheral membrane protein</topology>
    </subcellularLocation>
</comment>
<dbReference type="GeneID" id="108072451"/>
<dbReference type="AlphaFoldDB" id="A0A6P4HTW7"/>
<evidence type="ECO:0000256" key="3">
    <source>
        <dbReference type="ARBA" id="ARBA00004406"/>
    </source>
</evidence>
<sequence>MAVLTVLLVGVLTLVAWWVHQNFNYWKRRGIPHDPPKIPFGNTAEFMKTMQISAIFKRTYFKFKNKTDGPFVGFYFYLKQMAIVTDVDFVKTVLIREFDKFHDRGIFHNERDDPLSNNLVNIEGQKWRTLRQKLTPTFTSGKMKSMFPTVLTVGDELIQVFNEKISASPKDSLELHDLVARFTADVIGSCAFGLDCHSLTDPKAEFVKMGTDAITKRRWGKSMDLFLFGAPKLAAKLRMKGLVQEVEDFYMNIIKDTIEYRIKNQVKRNDFMDMLIDLKLKYDGGNKQDGLTFNEIAAQAFIFFLAGFETSSTTMAFALFELACNQDIQDKLRAEIDGVLEKHNGKLDYDSMRELTYLEKIIDESLRKHPVVGHLIRITTQRYEHINPKYNLEPGTGVIVPTWGIHHDPEFYPEPEKFIPERFDEEQVKQRPACTFLPFGDGPRNCIGLRFGRMQVVVGMTLLIHNFKFELHPTGTKAPLEYRSDDILLSPKGGMHLKVSRVGK</sequence>
<evidence type="ECO:0000256" key="2">
    <source>
        <dbReference type="ARBA" id="ARBA00004174"/>
    </source>
</evidence>